<proteinExistence type="predicted"/>
<evidence type="ECO:0000313" key="1">
    <source>
        <dbReference type="EMBL" id="GFT35500.1"/>
    </source>
</evidence>
<name>A0A8X6NVL7_NEPPI</name>
<gene>
    <name evidence="1" type="ORF">NPIL_36441</name>
</gene>
<sequence>MFLWVALGRFNSGLDGTGIQVKKRMERKGETWVWAFSTTHSRTYRKKGCRLPYPMPPYNQKITRSEKMDVLRRSRQTNLEFSIRKEQWDQDKRIVQCLIVSTDNSGRKVIYWGSGNKDVR</sequence>
<dbReference type="AlphaFoldDB" id="A0A8X6NVL7"/>
<keyword evidence="2" id="KW-1185">Reference proteome</keyword>
<dbReference type="EMBL" id="BMAW01013724">
    <property type="protein sequence ID" value="GFT35500.1"/>
    <property type="molecule type" value="Genomic_DNA"/>
</dbReference>
<reference evidence="1" key="1">
    <citation type="submission" date="2020-08" db="EMBL/GenBank/DDBJ databases">
        <title>Multicomponent nature underlies the extraordinary mechanical properties of spider dragline silk.</title>
        <authorList>
            <person name="Kono N."/>
            <person name="Nakamura H."/>
            <person name="Mori M."/>
            <person name="Yoshida Y."/>
            <person name="Ohtoshi R."/>
            <person name="Malay A.D."/>
            <person name="Moran D.A.P."/>
            <person name="Tomita M."/>
            <person name="Numata K."/>
            <person name="Arakawa K."/>
        </authorList>
    </citation>
    <scope>NUCLEOTIDE SEQUENCE</scope>
</reference>
<organism evidence="1 2">
    <name type="scientific">Nephila pilipes</name>
    <name type="common">Giant wood spider</name>
    <name type="synonym">Nephila maculata</name>
    <dbReference type="NCBI Taxonomy" id="299642"/>
    <lineage>
        <taxon>Eukaryota</taxon>
        <taxon>Metazoa</taxon>
        <taxon>Ecdysozoa</taxon>
        <taxon>Arthropoda</taxon>
        <taxon>Chelicerata</taxon>
        <taxon>Arachnida</taxon>
        <taxon>Araneae</taxon>
        <taxon>Araneomorphae</taxon>
        <taxon>Entelegynae</taxon>
        <taxon>Araneoidea</taxon>
        <taxon>Nephilidae</taxon>
        <taxon>Nephila</taxon>
    </lineage>
</organism>
<accession>A0A8X6NVL7</accession>
<evidence type="ECO:0000313" key="2">
    <source>
        <dbReference type="Proteomes" id="UP000887013"/>
    </source>
</evidence>
<comment type="caution">
    <text evidence="1">The sequence shown here is derived from an EMBL/GenBank/DDBJ whole genome shotgun (WGS) entry which is preliminary data.</text>
</comment>
<protein>
    <submittedName>
        <fullName evidence="1">Uncharacterized protein</fullName>
    </submittedName>
</protein>
<dbReference type="Proteomes" id="UP000887013">
    <property type="component" value="Unassembled WGS sequence"/>
</dbReference>